<dbReference type="PANTHER" id="PTHR47432">
    <property type="entry name" value="CELL WALL ASSEMBLY REGULATOR SMI1"/>
    <property type="match status" value="1"/>
</dbReference>
<dbReference type="SMART" id="SM00860">
    <property type="entry name" value="SMI1_KNR4"/>
    <property type="match status" value="1"/>
</dbReference>
<feature type="compositionally biased region" description="Low complexity" evidence="1">
    <location>
        <begin position="48"/>
        <end position="73"/>
    </location>
</feature>
<proteinExistence type="predicted"/>
<dbReference type="InterPro" id="IPR018958">
    <property type="entry name" value="Knr4/Smi1-like_dom"/>
</dbReference>
<feature type="compositionally biased region" description="Low complexity" evidence="1">
    <location>
        <begin position="458"/>
        <end position="476"/>
    </location>
</feature>
<feature type="region of interest" description="Disordered" evidence="1">
    <location>
        <begin position="529"/>
        <end position="550"/>
    </location>
</feature>
<dbReference type="OrthoDB" id="2305498at2759"/>
<feature type="compositionally biased region" description="Basic and acidic residues" evidence="1">
    <location>
        <begin position="573"/>
        <end position="596"/>
    </location>
</feature>
<feature type="compositionally biased region" description="Low complexity" evidence="1">
    <location>
        <begin position="606"/>
        <end position="651"/>
    </location>
</feature>
<evidence type="ECO:0000256" key="1">
    <source>
        <dbReference type="SAM" id="MobiDB-lite"/>
    </source>
</evidence>
<feature type="compositionally biased region" description="Low complexity" evidence="1">
    <location>
        <begin position="744"/>
        <end position="755"/>
    </location>
</feature>
<dbReference type="HOGENOM" id="CLU_339798_0_0_1"/>
<dbReference type="Pfam" id="PF09346">
    <property type="entry name" value="SMI1_KNR4"/>
    <property type="match status" value="1"/>
</dbReference>
<organism evidence="3 4">
    <name type="scientific">Cryptococcus deuterogattii Ram5</name>
    <dbReference type="NCBI Taxonomy" id="1296110"/>
    <lineage>
        <taxon>Eukaryota</taxon>
        <taxon>Fungi</taxon>
        <taxon>Dikarya</taxon>
        <taxon>Basidiomycota</taxon>
        <taxon>Agaricomycotina</taxon>
        <taxon>Tremellomycetes</taxon>
        <taxon>Tremellales</taxon>
        <taxon>Cryptococcaceae</taxon>
        <taxon>Cryptococcus</taxon>
        <taxon>Cryptococcus gattii species complex</taxon>
    </lineage>
</organism>
<protein>
    <submittedName>
        <fullName evidence="3">Unplaced genomic scaffold supercont1.1, whole genome shotgun sequence</fullName>
    </submittedName>
</protein>
<accession>A0A0D0VBR7</accession>
<feature type="compositionally biased region" description="Polar residues" evidence="1">
    <location>
        <begin position="652"/>
        <end position="662"/>
    </location>
</feature>
<evidence type="ECO:0000259" key="2">
    <source>
        <dbReference type="SMART" id="SM00860"/>
    </source>
</evidence>
<feature type="compositionally biased region" description="Polar residues" evidence="1">
    <location>
        <begin position="784"/>
        <end position="797"/>
    </location>
</feature>
<dbReference type="InterPro" id="IPR037883">
    <property type="entry name" value="Knr4/Smi1-like_sf"/>
</dbReference>
<feature type="compositionally biased region" description="Polar residues" evidence="1">
    <location>
        <begin position="386"/>
        <end position="395"/>
    </location>
</feature>
<evidence type="ECO:0000313" key="3">
    <source>
        <dbReference type="EMBL" id="KIR43904.1"/>
    </source>
</evidence>
<feature type="region of interest" description="Disordered" evidence="1">
    <location>
        <begin position="48"/>
        <end position="91"/>
    </location>
</feature>
<gene>
    <name evidence="3" type="ORF">I313_00750</name>
</gene>
<keyword evidence="4" id="KW-1185">Reference proteome</keyword>
<dbReference type="Proteomes" id="UP000053392">
    <property type="component" value="Unassembled WGS sequence"/>
</dbReference>
<dbReference type="SUPFAM" id="SSF160631">
    <property type="entry name" value="SMI1/KNR4-like"/>
    <property type="match status" value="1"/>
</dbReference>
<evidence type="ECO:0000313" key="4">
    <source>
        <dbReference type="Proteomes" id="UP000053392"/>
    </source>
</evidence>
<reference evidence="3 4" key="1">
    <citation type="submission" date="2015-01" db="EMBL/GenBank/DDBJ databases">
        <title>The Genome Sequence of Cryptococcus gattii Ram5.</title>
        <authorList>
            <consortium name="The Broad Institute Genomics Platform"/>
            <person name="Cuomo C."/>
            <person name="Litvintseva A."/>
            <person name="Chen Y."/>
            <person name="Heitman J."/>
            <person name="Sun S."/>
            <person name="Springer D."/>
            <person name="Dromer F."/>
            <person name="Young S."/>
            <person name="Zeng Q."/>
            <person name="Gargeya S."/>
            <person name="Abouelleil A."/>
            <person name="Alvarado L."/>
            <person name="Chapman S.B."/>
            <person name="Gainer-Dewar J."/>
            <person name="Goldberg J."/>
            <person name="Griggs A."/>
            <person name="Gujja S."/>
            <person name="Hansen M."/>
            <person name="Howarth C."/>
            <person name="Imamovic A."/>
            <person name="Larimer J."/>
            <person name="Murphy C."/>
            <person name="Naylor J."/>
            <person name="Pearson M."/>
            <person name="Priest M."/>
            <person name="Roberts A."/>
            <person name="Saif S."/>
            <person name="Shea T."/>
            <person name="Sykes S."/>
            <person name="Wortman J."/>
            <person name="Nusbaum C."/>
            <person name="Birren B."/>
        </authorList>
    </citation>
    <scope>NUCLEOTIDE SEQUENCE [LARGE SCALE GENOMIC DNA]</scope>
    <source>
        <strain evidence="3 4">Ram5</strain>
    </source>
</reference>
<dbReference type="InterPro" id="IPR051873">
    <property type="entry name" value="KNR4/SMI1_regulator"/>
</dbReference>
<name>A0A0D0VBR7_9TREE</name>
<dbReference type="GO" id="GO:0070880">
    <property type="term" value="P:fungal-type cell wall beta-glucan biosynthetic process"/>
    <property type="evidence" value="ECO:0007669"/>
    <property type="project" value="TreeGrafter"/>
</dbReference>
<dbReference type="EMBL" id="KN847896">
    <property type="protein sequence ID" value="KIR43904.1"/>
    <property type="molecule type" value="Genomic_DNA"/>
</dbReference>
<dbReference type="PANTHER" id="PTHR47432:SF1">
    <property type="entry name" value="CELL WALL ASSEMBLY REGULATOR SMI1"/>
    <property type="match status" value="1"/>
</dbReference>
<feature type="region of interest" description="Disordered" evidence="1">
    <location>
        <begin position="562"/>
        <end position="836"/>
    </location>
</feature>
<feature type="compositionally biased region" description="Low complexity" evidence="1">
    <location>
        <begin position="1"/>
        <end position="21"/>
    </location>
</feature>
<feature type="region of interest" description="Disordered" evidence="1">
    <location>
        <begin position="1"/>
        <end position="29"/>
    </location>
</feature>
<feature type="compositionally biased region" description="Pro residues" evidence="1">
    <location>
        <begin position="422"/>
        <end position="431"/>
    </location>
</feature>
<dbReference type="AlphaFoldDB" id="A0A0D0VBR7"/>
<feature type="compositionally biased region" description="Basic and acidic residues" evidence="1">
    <location>
        <begin position="812"/>
        <end position="829"/>
    </location>
</feature>
<sequence>MPFLQSISSLFSGNSSKSNQSHYNNGRSVMNSTHDAFSLPTTNSGNMNYGNGYNDGLQLDSASSSPGPSRRASNAYNNNDPTKDFPANPNSYPPLTHTFHRLRKSLAGSFPELLETLNPPANPDLLATFEVELGCPLPRSVRESIQVADGQDLEATGSISGSGGLFYGLYFLPLEEVMREWAFWRYAEDDPTVGGNPAILATMASVPPQWIKTVYACKGWVPLLSDRTGNYVGVDLDPGANGAWGQVIVFGRDFDRKCVLWKGDGEGGWGKWLAAFVDELESGKGWEADKAASSDEEEEIGYSSYNGGGTYGEAGSGLRLAGEYRGWNVLEAWWDRSVRKWESLGLGLDIEEVEKGLEEARRLTGYGVSATEGKGKGKAREGINGGTSNSNSPPQETLGGSPHLATVPGTPVPHDSDVLLPPSSPEQPPIPKIRHPSPSPVRVITPVTSTTDHPLKPEPSSTVSGSGSGSGYLSPPTHSPPRRKRAPAPVPTPIDLPTRADIQAMSAIAQAETSGLRGGWVMNLDTSVGSAARRASRLSSLGSGSQGRASMDAEMVDIDLEGGRAVPFGSPHMTEDELDKQREEERMAHAGLEHRRSPVMLTSRTPSPLARSPHSSHSPLSPHSASFHSPQSAHSASLHSPHSPYSSRSPSFETRSITTTIEDPSREKTPKASLRPPSSQSPLDVAAIPQSVLDATSMIRPPPPVANNSSLTIRGYDGEEKDRSLVRANSGASNGRRSPRPERSGTTPTPGSGPTQQRQMTRDQRESSVVSTDSRDGLLESGSYRRSASPVSVSDASTLEGEEVMESPSRIKSMESGHQGKEGKTKLEEEFQEVSL</sequence>
<feature type="region of interest" description="Disordered" evidence="1">
    <location>
        <begin position="368"/>
        <end position="496"/>
    </location>
</feature>
<feature type="domain" description="Knr4/Smi1-like" evidence="2">
    <location>
        <begin position="120"/>
        <end position="279"/>
    </location>
</feature>
<feature type="compositionally biased region" description="Basic and acidic residues" evidence="1">
    <location>
        <begin position="716"/>
        <end position="725"/>
    </location>
</feature>
<dbReference type="GO" id="GO:0043332">
    <property type="term" value="C:mating projection tip"/>
    <property type="evidence" value="ECO:0007669"/>
    <property type="project" value="TreeGrafter"/>
</dbReference>